<proteinExistence type="predicted"/>
<reference evidence="1" key="1">
    <citation type="journal article" date="2020" name="Nature">
        <title>Giant virus diversity and host interactions through global metagenomics.</title>
        <authorList>
            <person name="Schulz F."/>
            <person name="Roux S."/>
            <person name="Paez-Espino D."/>
            <person name="Jungbluth S."/>
            <person name="Walsh D.A."/>
            <person name="Denef V.J."/>
            <person name="McMahon K.D."/>
            <person name="Konstantinidis K.T."/>
            <person name="Eloe-Fadrosh E.A."/>
            <person name="Kyrpides N.C."/>
            <person name="Woyke T."/>
        </authorList>
    </citation>
    <scope>NUCLEOTIDE SEQUENCE</scope>
    <source>
        <strain evidence="1">GVMAG-M-3300009182-78</strain>
    </source>
</reference>
<organism evidence="1">
    <name type="scientific">viral metagenome</name>
    <dbReference type="NCBI Taxonomy" id="1070528"/>
    <lineage>
        <taxon>unclassified sequences</taxon>
        <taxon>metagenomes</taxon>
        <taxon>organismal metagenomes</taxon>
    </lineage>
</organism>
<dbReference type="AlphaFoldDB" id="A0A6C0B249"/>
<sequence>MERLPIMTREKLHTLYLESQKKKRTEIAKQLFDDIRKRVIEYNERGETLCTVITDKAMDEETIQNVVYNIQSLFCDSSVSSMLHHDDKHLIRVDWSLPTYVVKPEDKIN</sequence>
<name>A0A6C0B249_9ZZZZ</name>
<evidence type="ECO:0000313" key="1">
    <source>
        <dbReference type="EMBL" id="QHS85608.1"/>
    </source>
</evidence>
<protein>
    <submittedName>
        <fullName evidence="1">Uncharacterized protein</fullName>
    </submittedName>
</protein>
<dbReference type="EMBL" id="MN739045">
    <property type="protein sequence ID" value="QHS85608.1"/>
    <property type="molecule type" value="Genomic_DNA"/>
</dbReference>
<accession>A0A6C0B249</accession>